<gene>
    <name evidence="1" type="ORF">OWV82_019697</name>
</gene>
<organism evidence="1 2">
    <name type="scientific">Melia azedarach</name>
    <name type="common">Chinaberry tree</name>
    <dbReference type="NCBI Taxonomy" id="155640"/>
    <lineage>
        <taxon>Eukaryota</taxon>
        <taxon>Viridiplantae</taxon>
        <taxon>Streptophyta</taxon>
        <taxon>Embryophyta</taxon>
        <taxon>Tracheophyta</taxon>
        <taxon>Spermatophyta</taxon>
        <taxon>Magnoliopsida</taxon>
        <taxon>eudicotyledons</taxon>
        <taxon>Gunneridae</taxon>
        <taxon>Pentapetalae</taxon>
        <taxon>rosids</taxon>
        <taxon>malvids</taxon>
        <taxon>Sapindales</taxon>
        <taxon>Meliaceae</taxon>
        <taxon>Melia</taxon>
    </lineage>
</organism>
<comment type="caution">
    <text evidence="1">The sequence shown here is derived from an EMBL/GenBank/DDBJ whole genome shotgun (WGS) entry which is preliminary data.</text>
</comment>
<name>A0ACC1X3P4_MELAZ</name>
<protein>
    <submittedName>
        <fullName evidence="1">RNA-directed DNA polymerase</fullName>
    </submittedName>
</protein>
<evidence type="ECO:0000313" key="1">
    <source>
        <dbReference type="EMBL" id="KAJ4705982.1"/>
    </source>
</evidence>
<keyword evidence="1" id="KW-0808">Transferase</keyword>
<reference evidence="1 2" key="1">
    <citation type="journal article" date="2023" name="Science">
        <title>Complex scaffold remodeling in plant triterpene biosynthesis.</title>
        <authorList>
            <person name="De La Pena R."/>
            <person name="Hodgson H."/>
            <person name="Liu J.C."/>
            <person name="Stephenson M.J."/>
            <person name="Martin A.C."/>
            <person name="Owen C."/>
            <person name="Harkess A."/>
            <person name="Leebens-Mack J."/>
            <person name="Jimenez L.E."/>
            <person name="Osbourn A."/>
            <person name="Sattely E.S."/>
        </authorList>
    </citation>
    <scope>NUCLEOTIDE SEQUENCE [LARGE SCALE GENOMIC DNA]</scope>
    <source>
        <strain evidence="2">cv. JPN11</strain>
        <tissue evidence="1">Leaf</tissue>
    </source>
</reference>
<dbReference type="Proteomes" id="UP001164539">
    <property type="component" value="Chromosome 11"/>
</dbReference>
<keyword evidence="1" id="KW-0548">Nucleotidyltransferase</keyword>
<keyword evidence="1" id="KW-0695">RNA-directed DNA polymerase</keyword>
<keyword evidence="2" id="KW-1185">Reference proteome</keyword>
<dbReference type="EMBL" id="CM051404">
    <property type="protein sequence ID" value="KAJ4705982.1"/>
    <property type="molecule type" value="Genomic_DNA"/>
</dbReference>
<evidence type="ECO:0000313" key="2">
    <source>
        <dbReference type="Proteomes" id="UP001164539"/>
    </source>
</evidence>
<accession>A0ACC1X3P4</accession>
<sequence length="692" mass="79042">MVRNSDTGSNHPTDDVQGVQALTVEAIRAIAVEAGRAAAREFTQTFRQELTNFDRRLERLELGGNKMVEHERRGTDGILPRGPTPVPQPLGIIHDRTQRDEDSNEDIIDRDSVRTRGSGNYRAAKEDEDDDYDDGEEVDVVDGDEGEAVSCIVHKLLLAPKKEEEMQRNKIFRTTGTIKNKVCKVIIDSGSSENIVSKVLVNALNLPTEKHPSPYKISLIKKGTETRVTEVCKLPFSIGKFYKTDVLCDVVDMDACHVLLGRPWQYDVDAMHRGRRNIYEFWWNGKKIILVPTSETKEVQKVPEVEGTNFLTVIKGHMKEDCEGCMMVAKDEELKPMVEVPKVVQSLLFEFSGIILEEMPDGLPPMRDIQYSIDFVPGVTYPNLPHYRMSPKEHEILQKQVDELLKKGFICESKSPWAVPALLLPKKDSSWRMCVDSRAINKITIRYRFLIPRLQDMLDQLGEAKVFSKLDLRSSYHQIRIRPSDEWKTAFKTKEGLYEWMVMPFGLSNAPSTFMRLMNQVLKPFAFKFVVVYFKDILIYSSDEESHLVHLREVFKALRENKLFVNLKKCNFMQRNLVFLGFVVGADDIMVDESKVKAIRDWPTPQTVSKVRSFHGLATFYRRFIRNFSTIAAPITKCIKKGKFSWGAEQNKSFITLKEKLCTAPILALANFDKVFEVECDASRIGIGAVLI</sequence>
<proteinExistence type="predicted"/>